<comment type="caution">
    <text evidence="1">The sequence shown here is derived from an EMBL/GenBank/DDBJ whole genome shotgun (WGS) entry which is preliminary data.</text>
</comment>
<protein>
    <submittedName>
        <fullName evidence="1">Uncharacterized protein</fullName>
    </submittedName>
</protein>
<dbReference type="Proteomes" id="UP000624041">
    <property type="component" value="Unassembled WGS sequence"/>
</dbReference>
<organism evidence="1 2">
    <name type="scientific">Oceanobacillus indicireducens</name>
    <dbReference type="NCBI Taxonomy" id="1004261"/>
    <lineage>
        <taxon>Bacteria</taxon>
        <taxon>Bacillati</taxon>
        <taxon>Bacillota</taxon>
        <taxon>Bacilli</taxon>
        <taxon>Bacillales</taxon>
        <taxon>Bacillaceae</taxon>
        <taxon>Oceanobacillus</taxon>
    </lineage>
</organism>
<reference evidence="1" key="2">
    <citation type="submission" date="2020-09" db="EMBL/GenBank/DDBJ databases">
        <authorList>
            <person name="Sun Q."/>
            <person name="Ohkuma M."/>
        </authorList>
    </citation>
    <scope>NUCLEOTIDE SEQUENCE</scope>
    <source>
        <strain evidence="1">JCM 17251</strain>
    </source>
</reference>
<accession>A0A917Y3F9</accession>
<evidence type="ECO:0000313" key="1">
    <source>
        <dbReference type="EMBL" id="GGN66310.1"/>
    </source>
</evidence>
<evidence type="ECO:0000313" key="2">
    <source>
        <dbReference type="Proteomes" id="UP000624041"/>
    </source>
</evidence>
<gene>
    <name evidence="1" type="ORF">GCM10007971_36130</name>
</gene>
<dbReference type="AlphaFoldDB" id="A0A917Y3F9"/>
<dbReference type="RefSeq" id="WP_188859400.1">
    <property type="nucleotide sequence ID" value="NZ_BMOS01000045.1"/>
</dbReference>
<sequence>MTTKHVTNFKSAYQKLKSKHDWKFSIELYHHDFNSEPFLHTESYIEKVILDYVDEHGLIITVMTPDATYSFSEKNWLVHVDDDYVSFGSKNDNDTHCIIEFC</sequence>
<dbReference type="EMBL" id="BMOS01000045">
    <property type="protein sequence ID" value="GGN66310.1"/>
    <property type="molecule type" value="Genomic_DNA"/>
</dbReference>
<keyword evidence="2" id="KW-1185">Reference proteome</keyword>
<reference evidence="1" key="1">
    <citation type="journal article" date="2014" name="Int. J. Syst. Evol. Microbiol.">
        <title>Complete genome sequence of Corynebacterium casei LMG S-19264T (=DSM 44701T), isolated from a smear-ripened cheese.</title>
        <authorList>
            <consortium name="US DOE Joint Genome Institute (JGI-PGF)"/>
            <person name="Walter F."/>
            <person name="Albersmeier A."/>
            <person name="Kalinowski J."/>
            <person name="Ruckert C."/>
        </authorList>
    </citation>
    <scope>NUCLEOTIDE SEQUENCE</scope>
    <source>
        <strain evidence="1">JCM 17251</strain>
    </source>
</reference>
<proteinExistence type="predicted"/>
<name>A0A917Y3F9_9BACI</name>